<accession>A0A7W4YUN0</accession>
<evidence type="ECO:0000313" key="2">
    <source>
        <dbReference type="Proteomes" id="UP000578036"/>
    </source>
</evidence>
<dbReference type="RefSeq" id="WP_183300728.1">
    <property type="nucleotide sequence ID" value="NZ_JACHWF010000009.1"/>
</dbReference>
<protein>
    <submittedName>
        <fullName evidence="1">Uncharacterized protein</fullName>
    </submittedName>
</protein>
<keyword evidence="2" id="KW-1185">Reference proteome</keyword>
<dbReference type="Proteomes" id="UP000578036">
    <property type="component" value="Unassembled WGS sequence"/>
</dbReference>
<reference evidence="1 2" key="1">
    <citation type="submission" date="2020-08" db="EMBL/GenBank/DDBJ databases">
        <title>Genomic Encyclopedia of Type Strains, Phase IV (KMG-V): Genome sequencing to study the core and pangenomes of soil and plant-associated prokaryotes.</title>
        <authorList>
            <person name="Whitman W."/>
        </authorList>
    </citation>
    <scope>NUCLEOTIDE SEQUENCE [LARGE SCALE GENOMIC DNA]</scope>
    <source>
        <strain evidence="1 2">SLV-2362</strain>
    </source>
</reference>
<dbReference type="EMBL" id="JACHWF010000009">
    <property type="protein sequence ID" value="MBB3010692.1"/>
    <property type="molecule type" value="Genomic_DNA"/>
</dbReference>
<comment type="caution">
    <text evidence="1">The sequence shown here is derived from an EMBL/GenBank/DDBJ whole genome shotgun (WGS) entry which is preliminary data.</text>
</comment>
<sequence>MTTKYEKLDALVLDRISSGHTQFATIFAVDVKAECERIASEEGTRLSPYGVDPFRICDRRLQAMRRAGKIRFNGSGKDMGWEKIGGAA</sequence>
<name>A0A7W4YUN0_9BURK</name>
<organism evidence="1 2">
    <name type="scientific">Cupriavidus alkaliphilus</name>
    <dbReference type="NCBI Taxonomy" id="942866"/>
    <lineage>
        <taxon>Bacteria</taxon>
        <taxon>Pseudomonadati</taxon>
        <taxon>Pseudomonadota</taxon>
        <taxon>Betaproteobacteria</taxon>
        <taxon>Burkholderiales</taxon>
        <taxon>Burkholderiaceae</taxon>
        <taxon>Cupriavidus</taxon>
    </lineage>
</organism>
<gene>
    <name evidence="1" type="ORF">FHX61_005373</name>
</gene>
<evidence type="ECO:0000313" key="1">
    <source>
        <dbReference type="EMBL" id="MBB3010692.1"/>
    </source>
</evidence>
<dbReference type="AlphaFoldDB" id="A0A7W4YUN0"/>
<proteinExistence type="predicted"/>